<dbReference type="Pfam" id="PF18859">
    <property type="entry name" value="acVLRF1"/>
    <property type="match status" value="1"/>
</dbReference>
<name>A0A897NNA5_9EURY</name>
<keyword evidence="4" id="KW-1185">Reference proteome</keyword>
<accession>A0A897NNA5</accession>
<protein>
    <submittedName>
        <fullName evidence="3">Peptide chain release factor eRF1</fullName>
    </submittedName>
</protein>
<dbReference type="InterPro" id="IPR040783">
    <property type="entry name" value="VLRF1"/>
</dbReference>
<sequence>MFDELFGRAELKERIEALEDEKSQLSEQLDAERKRRKDAVTDRQAAERRVNELEDKITQLRDRIERLEAGERSIEYRRREQFSPTRVEAILDRLLSIEGDEQSILTAVLTDDHGTPRALRDGFGERAALVSRAAPCLAVTDDAGMVSVAFDVPNPPEPFAKWDDSVDIDRSWFEPTGEFTLALVRSDLFAMGVYEGRKRTAFHGFDSELKSNHSKGGFSQSRFERIRDGQIDTHLERCQEALKERPADAPLFVVGERSVLGAVADAADATATVDATGDPEPALDQAFESFWTVTVYGI</sequence>
<dbReference type="AlphaFoldDB" id="A0A897NNA5"/>
<proteinExistence type="predicted"/>
<evidence type="ECO:0000256" key="1">
    <source>
        <dbReference type="SAM" id="MobiDB-lite"/>
    </source>
</evidence>
<dbReference type="EMBL" id="CP064791">
    <property type="protein sequence ID" value="QSG14198.1"/>
    <property type="molecule type" value="Genomic_DNA"/>
</dbReference>
<evidence type="ECO:0000313" key="3">
    <source>
        <dbReference type="EMBL" id="QSG14198.1"/>
    </source>
</evidence>
<reference evidence="3 4" key="1">
    <citation type="submission" date="2020-11" db="EMBL/GenBank/DDBJ databases">
        <title>Carbohydrate-dependent, anaerobic sulfur respiration: A novel catabolism in halophilic archaea.</title>
        <authorList>
            <person name="Sorokin D.Y."/>
            <person name="Messina E."/>
            <person name="Smedile F."/>
            <person name="La Cono V."/>
            <person name="Hallsworth J.E."/>
            <person name="Yakimov M.M."/>
        </authorList>
    </citation>
    <scope>NUCLEOTIDE SEQUENCE [LARGE SCALE GENOMIC DNA]</scope>
    <source>
        <strain evidence="3 4">HSR-Est</strain>
    </source>
</reference>
<dbReference type="SUPFAM" id="SSF53137">
    <property type="entry name" value="Translational machinery components"/>
    <property type="match status" value="1"/>
</dbReference>
<evidence type="ECO:0000259" key="2">
    <source>
        <dbReference type="Pfam" id="PF18859"/>
    </source>
</evidence>
<feature type="domain" description="Actinobacteria/chloroflexi VLRF1 release factor" evidence="2">
    <location>
        <begin position="178"/>
        <end position="295"/>
    </location>
</feature>
<evidence type="ECO:0000313" key="4">
    <source>
        <dbReference type="Proteomes" id="UP000663292"/>
    </source>
</evidence>
<feature type="region of interest" description="Disordered" evidence="1">
    <location>
        <begin position="22"/>
        <end position="44"/>
    </location>
</feature>
<dbReference type="Proteomes" id="UP000663292">
    <property type="component" value="Chromosome"/>
</dbReference>
<gene>
    <name evidence="3" type="primary">eRF1</name>
    <name evidence="3" type="ORF">HSEST_0653</name>
</gene>
<dbReference type="RefSeq" id="WP_229122140.1">
    <property type="nucleotide sequence ID" value="NZ_CP064791.1"/>
</dbReference>
<organism evidence="3 4">
    <name type="scientific">Halapricum desulfuricans</name>
    <dbReference type="NCBI Taxonomy" id="2841257"/>
    <lineage>
        <taxon>Archaea</taxon>
        <taxon>Methanobacteriati</taxon>
        <taxon>Methanobacteriota</taxon>
        <taxon>Stenosarchaea group</taxon>
        <taxon>Halobacteria</taxon>
        <taxon>Halobacteriales</taxon>
        <taxon>Haloarculaceae</taxon>
        <taxon>Halapricum</taxon>
    </lineage>
</organism>
<dbReference type="GeneID" id="68857292"/>
<dbReference type="Gene3D" id="3.40.50.300">
    <property type="entry name" value="P-loop containing nucleotide triphosphate hydrolases"/>
    <property type="match status" value="1"/>
</dbReference>
<dbReference type="InterPro" id="IPR042226">
    <property type="entry name" value="eFR1_2_sf"/>
</dbReference>
<dbReference type="InterPro" id="IPR027417">
    <property type="entry name" value="P-loop_NTPase"/>
</dbReference>
<dbReference type="Gene3D" id="3.30.420.60">
    <property type="entry name" value="eRF1 domain 2"/>
    <property type="match status" value="1"/>
</dbReference>